<comment type="subcellular location">
    <subcellularLocation>
        <location evidence="1">Nucleus</location>
    </subcellularLocation>
</comment>
<evidence type="ECO:0000256" key="4">
    <source>
        <dbReference type="ARBA" id="ARBA00022737"/>
    </source>
</evidence>
<dbReference type="InterPro" id="IPR022030">
    <property type="entry name" value="SF3A1_dom"/>
</dbReference>
<dbReference type="GO" id="GO:0071013">
    <property type="term" value="C:catalytic step 2 spliceosome"/>
    <property type="evidence" value="ECO:0007669"/>
    <property type="project" value="TreeGrafter"/>
</dbReference>
<evidence type="ECO:0000256" key="5">
    <source>
        <dbReference type="ARBA" id="ARBA00023187"/>
    </source>
</evidence>
<dbReference type="Pfam" id="PF01805">
    <property type="entry name" value="Surp"/>
    <property type="match status" value="2"/>
</dbReference>
<dbReference type="FunCoup" id="A8PQY3">
    <property type="interactions" value="635"/>
</dbReference>
<dbReference type="Pfam" id="PF12230">
    <property type="entry name" value="PRP21_like_P"/>
    <property type="match status" value="1"/>
</dbReference>
<feature type="compositionally biased region" description="Polar residues" evidence="7">
    <location>
        <begin position="373"/>
        <end position="393"/>
    </location>
</feature>
<evidence type="ECO:0000313" key="10">
    <source>
        <dbReference type="Proteomes" id="UP000008837"/>
    </source>
</evidence>
<dbReference type="GeneID" id="5857070"/>
<dbReference type="Gene3D" id="3.10.20.90">
    <property type="entry name" value="Phosphatidylinositol 3-kinase Catalytic Subunit, Chain A, domain 1"/>
    <property type="match status" value="1"/>
</dbReference>
<dbReference type="GO" id="GO:0000381">
    <property type="term" value="P:regulation of alternative mRNA splicing, via spliceosome"/>
    <property type="evidence" value="ECO:0007669"/>
    <property type="project" value="TreeGrafter"/>
</dbReference>
<dbReference type="PANTHER" id="PTHR15316">
    <property type="entry name" value="SPLICEOSOME ASSOCIATED PROTEIN 114/SWAP SPLICING FACTOR-RELATED"/>
    <property type="match status" value="1"/>
</dbReference>
<keyword evidence="4" id="KW-0677">Repeat</keyword>
<dbReference type="FunFam" id="1.10.10.790:FF:000001">
    <property type="entry name" value="Splicing factor 3a, subunit 1"/>
    <property type="match status" value="1"/>
</dbReference>
<dbReference type="RefSeq" id="XP_001732764.1">
    <property type="nucleotide sequence ID" value="XM_001732712.1"/>
</dbReference>
<gene>
    <name evidence="9" type="ORF">MGL_0539</name>
</gene>
<dbReference type="AlphaFoldDB" id="A8PQY3"/>
<dbReference type="STRING" id="425265.A8PQY3"/>
<feature type="compositionally biased region" description="Polar residues" evidence="7">
    <location>
        <begin position="327"/>
        <end position="354"/>
    </location>
</feature>
<feature type="compositionally biased region" description="Basic and acidic residues" evidence="7">
    <location>
        <begin position="493"/>
        <end position="510"/>
    </location>
</feature>
<keyword evidence="3" id="KW-0747">Spliceosome</keyword>
<dbReference type="GO" id="GO:0071004">
    <property type="term" value="C:U2-type prespliceosome"/>
    <property type="evidence" value="ECO:0007669"/>
    <property type="project" value="TreeGrafter"/>
</dbReference>
<evidence type="ECO:0000256" key="6">
    <source>
        <dbReference type="ARBA" id="ARBA00023242"/>
    </source>
</evidence>
<proteinExistence type="predicted"/>
<comment type="caution">
    <text evidence="9">The sequence shown here is derived from an EMBL/GenBank/DDBJ whole genome shotgun (WGS) entry which is preliminary data.</text>
</comment>
<dbReference type="GO" id="GO:0045292">
    <property type="term" value="P:mRNA cis splicing, via spliceosome"/>
    <property type="evidence" value="ECO:0007669"/>
    <property type="project" value="InterPro"/>
</dbReference>
<dbReference type="InterPro" id="IPR045146">
    <property type="entry name" value="SF3A1"/>
</dbReference>
<dbReference type="EMBL" id="AAYY01000001">
    <property type="protein sequence ID" value="EDP45550.1"/>
    <property type="molecule type" value="Genomic_DNA"/>
</dbReference>
<name>A8PQY3_MALGO</name>
<accession>A8PQY3</accession>
<feature type="compositionally biased region" description="Basic and acidic residues" evidence="7">
    <location>
        <begin position="573"/>
        <end position="583"/>
    </location>
</feature>
<dbReference type="PROSITE" id="PS50128">
    <property type="entry name" value="SURP"/>
    <property type="match status" value="2"/>
</dbReference>
<dbReference type="SMART" id="SM00648">
    <property type="entry name" value="SWAP"/>
    <property type="match status" value="2"/>
</dbReference>
<dbReference type="InterPro" id="IPR035967">
    <property type="entry name" value="SWAP/Surp_sf"/>
</dbReference>
<evidence type="ECO:0000256" key="7">
    <source>
        <dbReference type="SAM" id="MobiDB-lite"/>
    </source>
</evidence>
<dbReference type="PANTHER" id="PTHR15316:SF1">
    <property type="entry name" value="SPLICING FACTOR 3A SUBUNIT 1"/>
    <property type="match status" value="1"/>
</dbReference>
<feature type="region of interest" description="Disordered" evidence="7">
    <location>
        <begin position="493"/>
        <end position="584"/>
    </location>
</feature>
<feature type="domain" description="SURP motif" evidence="8">
    <location>
        <begin position="155"/>
        <end position="197"/>
    </location>
</feature>
<evidence type="ECO:0000256" key="3">
    <source>
        <dbReference type="ARBA" id="ARBA00022728"/>
    </source>
</evidence>
<evidence type="ECO:0000256" key="2">
    <source>
        <dbReference type="ARBA" id="ARBA00022664"/>
    </source>
</evidence>
<dbReference type="SUPFAM" id="SSF109905">
    <property type="entry name" value="Surp module (SWAP domain)"/>
    <property type="match status" value="2"/>
</dbReference>
<sequence>MAPGLNLPPPTQGSSSEDLHLISTSKVDGEIFPTGGVVYPPPDLRPIIDKTAEFVARNGVAFEAKIREQERLNPKFAFLNSGDAYHTYFRLQIRAAAERKHDAPGPADKDRAASAVRAALLADKSNTAKKTEPERPLPHEFSLEFPSTAAVDLEVLKLTALFTARQGQGFASRLMARESRSYQFEFLHPKHPLFSYFHLMVEQYRSIMQPSKERIEHIQQCASRRRGPGAGGARMHVLDEVRKRATWTKWDEDRRQQEHDEEARQRALFDEIDWQDFCVVGVVEVTTNDASAELPPPRSLYEMQSMVLTHKKMSALHTAERSESNEQKTSTEASTPATSMADQHNATPAGSSHHGSAGADAEAAGPSSLPAHDTNTPTSTEGTRASVVRSTAQGPVKIRHDYVRGARPAPSTAPATTVCPVCGDTVAVNDMSEHVRIELLNPKFREQRAQMEQRRQEQASLAAGADPSHFLRQFAGARTDIFGVRADEEAQARREASERRLAREKEKNVWDGHLNSSKTAQDARARSGDIDQQLAQMRARPAPAATTATPIGPQVPSKRPTEEPLPPQPPSKRRADERREEGAPRYAEQEWLAMYPHPITLRVHVPDATHIAPACDGHVEETSGLSLSTTIGQVRDRILSETLGKAVGASKLKMWVQGKPATLRQSLAYWNLMDGAHVEMSLAK</sequence>
<evidence type="ECO:0000259" key="8">
    <source>
        <dbReference type="PROSITE" id="PS50128"/>
    </source>
</evidence>
<feature type="compositionally biased region" description="Low complexity" evidence="7">
    <location>
        <begin position="538"/>
        <end position="550"/>
    </location>
</feature>
<dbReference type="Gene3D" id="1.10.10.790">
    <property type="entry name" value="Surp module"/>
    <property type="match status" value="2"/>
</dbReference>
<dbReference type="KEGG" id="mgl:MGL_0539"/>
<dbReference type="GO" id="GO:0003723">
    <property type="term" value="F:RNA binding"/>
    <property type="evidence" value="ECO:0007669"/>
    <property type="project" value="InterPro"/>
</dbReference>
<dbReference type="FunFam" id="1.10.10.790:FF:000002">
    <property type="entry name" value="Splicing factor 3A subunit 1"/>
    <property type="match status" value="1"/>
</dbReference>
<dbReference type="Proteomes" id="UP000008837">
    <property type="component" value="Unassembled WGS sequence"/>
</dbReference>
<evidence type="ECO:0000256" key="1">
    <source>
        <dbReference type="ARBA" id="ARBA00004123"/>
    </source>
</evidence>
<keyword evidence="2" id="KW-0507">mRNA processing</keyword>
<reference evidence="9 10" key="1">
    <citation type="journal article" date="2007" name="Proc. Natl. Acad. Sci. U.S.A.">
        <title>Dandruff-associated Malassezia genomes reveal convergent and divergent virulence traits shared with plant and human fungal pathogens.</title>
        <authorList>
            <person name="Xu J."/>
            <person name="Saunders C.W."/>
            <person name="Hu P."/>
            <person name="Grant R.A."/>
            <person name="Boekhout T."/>
            <person name="Kuramae E.E."/>
            <person name="Kronstad J.W."/>
            <person name="Deangelis Y.M."/>
            <person name="Reeder N.L."/>
            <person name="Johnstone K.R."/>
            <person name="Leland M."/>
            <person name="Fieno A.M."/>
            <person name="Begley W.M."/>
            <person name="Sun Y."/>
            <person name="Lacey M.P."/>
            <person name="Chaudhary T."/>
            <person name="Keough T."/>
            <person name="Chu L."/>
            <person name="Sears R."/>
            <person name="Yuan B."/>
            <person name="Dawson T.L.Jr."/>
        </authorList>
    </citation>
    <scope>NUCLEOTIDE SEQUENCE [LARGE SCALE GENOMIC DNA]</scope>
    <source>
        <strain evidence="10">ATCC MYA-4612 / CBS 7966</strain>
    </source>
</reference>
<feature type="region of interest" description="Disordered" evidence="7">
    <location>
        <begin position="315"/>
        <end position="393"/>
    </location>
</feature>
<dbReference type="InParanoid" id="A8PQY3"/>
<keyword evidence="5" id="KW-0508">mRNA splicing</keyword>
<dbReference type="GO" id="GO:0005686">
    <property type="term" value="C:U2 snRNP"/>
    <property type="evidence" value="ECO:0007669"/>
    <property type="project" value="TreeGrafter"/>
</dbReference>
<keyword evidence="10" id="KW-1185">Reference proteome</keyword>
<organism evidence="9 10">
    <name type="scientific">Malassezia globosa (strain ATCC MYA-4612 / CBS 7966)</name>
    <name type="common">Dandruff-associated fungus</name>
    <dbReference type="NCBI Taxonomy" id="425265"/>
    <lineage>
        <taxon>Eukaryota</taxon>
        <taxon>Fungi</taxon>
        <taxon>Dikarya</taxon>
        <taxon>Basidiomycota</taxon>
        <taxon>Ustilaginomycotina</taxon>
        <taxon>Malasseziomycetes</taxon>
        <taxon>Malasseziales</taxon>
        <taxon>Malasseziaceae</taxon>
        <taxon>Malassezia</taxon>
    </lineage>
</organism>
<dbReference type="InterPro" id="IPR000061">
    <property type="entry name" value="Surp"/>
</dbReference>
<keyword evidence="6" id="KW-0539">Nucleus</keyword>
<dbReference type="VEuPathDB" id="FungiDB:MGL_0539"/>
<evidence type="ECO:0000313" key="9">
    <source>
        <dbReference type="EMBL" id="EDP45550.1"/>
    </source>
</evidence>
<protein>
    <recommendedName>
        <fullName evidence="8">SURP motif domain-containing protein</fullName>
    </recommendedName>
</protein>
<feature type="domain" description="SURP motif" evidence="8">
    <location>
        <begin position="47"/>
        <end position="89"/>
    </location>
</feature>
<dbReference type="OrthoDB" id="447637at2759"/>
<dbReference type="OMA" id="VKYQEQQ"/>